<protein>
    <submittedName>
        <fullName evidence="1">Transposase</fullName>
    </submittedName>
</protein>
<proteinExistence type="predicted"/>
<dbReference type="Proteomes" id="UP001549204">
    <property type="component" value="Unassembled WGS sequence"/>
</dbReference>
<gene>
    <name evidence="1" type="ORF">ABID19_006732</name>
</gene>
<name>A0ABV2GZU0_9HYPH</name>
<comment type="caution">
    <text evidence="1">The sequence shown here is derived from an EMBL/GenBank/DDBJ whole genome shotgun (WGS) entry which is preliminary data.</text>
</comment>
<keyword evidence="2" id="KW-1185">Reference proteome</keyword>
<evidence type="ECO:0000313" key="1">
    <source>
        <dbReference type="EMBL" id="MET3583667.1"/>
    </source>
</evidence>
<organism evidence="1 2">
    <name type="scientific">Mesorhizobium robiniae</name>
    <dbReference type="NCBI Taxonomy" id="559315"/>
    <lineage>
        <taxon>Bacteria</taxon>
        <taxon>Pseudomonadati</taxon>
        <taxon>Pseudomonadota</taxon>
        <taxon>Alphaproteobacteria</taxon>
        <taxon>Hyphomicrobiales</taxon>
        <taxon>Phyllobacteriaceae</taxon>
        <taxon>Mesorhizobium</taxon>
    </lineage>
</organism>
<accession>A0ABV2GZU0</accession>
<reference evidence="1 2" key="1">
    <citation type="submission" date="2024-06" db="EMBL/GenBank/DDBJ databases">
        <title>Genomic Encyclopedia of Type Strains, Phase IV (KMG-IV): sequencing the most valuable type-strain genomes for metagenomic binning, comparative biology and taxonomic classification.</title>
        <authorList>
            <person name="Goeker M."/>
        </authorList>
    </citation>
    <scope>NUCLEOTIDE SEQUENCE [LARGE SCALE GENOMIC DNA]</scope>
    <source>
        <strain evidence="1 2">DSM 100022</strain>
    </source>
</reference>
<dbReference type="EMBL" id="JBEPMC010000020">
    <property type="protein sequence ID" value="MET3583667.1"/>
    <property type="molecule type" value="Genomic_DNA"/>
</dbReference>
<sequence length="58" mass="6578">MLDQIVQTRRNTKAARRLLTRLLKRQGLPPSVKSSTECVLRGPNASSCRTWNTVRIKA</sequence>
<evidence type="ECO:0000313" key="2">
    <source>
        <dbReference type="Proteomes" id="UP001549204"/>
    </source>
</evidence>